<dbReference type="GO" id="GO:0008939">
    <property type="term" value="F:nicotinate-nucleotide-dimethylbenzimidazole phosphoribosyltransferase activity"/>
    <property type="evidence" value="ECO:0007669"/>
    <property type="project" value="UniProtKB-UniRule"/>
</dbReference>
<dbReference type="UniPathway" id="UPA00061">
    <property type="reaction ID" value="UER00516"/>
</dbReference>
<dbReference type="CDD" id="cd02439">
    <property type="entry name" value="DMB-PRT_CobT"/>
    <property type="match status" value="1"/>
</dbReference>
<keyword evidence="7 11" id="KW-0328">Glycosyltransferase</keyword>
<evidence type="ECO:0000256" key="9">
    <source>
        <dbReference type="ARBA" id="ARBA00030686"/>
    </source>
</evidence>
<dbReference type="InterPro" id="IPR036087">
    <property type="entry name" value="Nict_dMeBzImd_PRibTrfase_sf"/>
</dbReference>
<dbReference type="PANTHER" id="PTHR43463">
    <property type="entry name" value="NICOTINATE-NUCLEOTIDE--DIMETHYLBENZIMIDAZOLE PHOSPHORIBOSYLTRANSFERASE"/>
    <property type="match status" value="1"/>
</dbReference>
<comment type="similarity">
    <text evidence="3 11">Belongs to the CobT family.</text>
</comment>
<dbReference type="Gene3D" id="1.10.1610.10">
    <property type="match status" value="1"/>
</dbReference>
<evidence type="ECO:0000256" key="10">
    <source>
        <dbReference type="ARBA" id="ARBA00047340"/>
    </source>
</evidence>
<evidence type="ECO:0000256" key="7">
    <source>
        <dbReference type="ARBA" id="ARBA00022676"/>
    </source>
</evidence>
<evidence type="ECO:0000256" key="6">
    <source>
        <dbReference type="ARBA" id="ARBA00022573"/>
    </source>
</evidence>
<keyword evidence="8 11" id="KW-0808">Transferase</keyword>
<proteinExistence type="inferred from homology"/>
<evidence type="ECO:0000256" key="5">
    <source>
        <dbReference type="ARBA" id="ARBA00015486"/>
    </source>
</evidence>
<dbReference type="FunFam" id="3.40.50.10210:FF:000001">
    <property type="entry name" value="Nicotinate-nucleotide--dimethylbenzimidazole phosphoribosyltransferase"/>
    <property type="match status" value="1"/>
</dbReference>
<evidence type="ECO:0000313" key="12">
    <source>
        <dbReference type="EMBL" id="EIT86438.1"/>
    </source>
</evidence>
<organism evidence="12 13">
    <name type="scientific">Fictibacillus macauensis ZFHKF-1</name>
    <dbReference type="NCBI Taxonomy" id="1196324"/>
    <lineage>
        <taxon>Bacteria</taxon>
        <taxon>Bacillati</taxon>
        <taxon>Bacillota</taxon>
        <taxon>Bacilli</taxon>
        <taxon>Bacillales</taxon>
        <taxon>Fictibacillaceae</taxon>
        <taxon>Fictibacillus</taxon>
    </lineage>
</organism>
<evidence type="ECO:0000256" key="1">
    <source>
        <dbReference type="ARBA" id="ARBA00002197"/>
    </source>
</evidence>
<feature type="active site" description="Proton acceptor" evidence="11">
    <location>
        <position position="314"/>
    </location>
</feature>
<dbReference type="InterPro" id="IPR023195">
    <property type="entry name" value="Nict_dMeBzImd_PRibTrfase_N"/>
</dbReference>
<keyword evidence="6 11" id="KW-0169">Cobalamin biosynthesis</keyword>
<dbReference type="NCBIfam" id="NF000996">
    <property type="entry name" value="PRK00105.1"/>
    <property type="match status" value="1"/>
</dbReference>
<dbReference type="EMBL" id="AKKV01000021">
    <property type="protein sequence ID" value="EIT86438.1"/>
    <property type="molecule type" value="Genomic_DNA"/>
</dbReference>
<dbReference type="GO" id="GO:0009236">
    <property type="term" value="P:cobalamin biosynthetic process"/>
    <property type="evidence" value="ECO:0007669"/>
    <property type="project" value="UniProtKB-UniRule"/>
</dbReference>
<dbReference type="SUPFAM" id="SSF52733">
    <property type="entry name" value="Nicotinate mononucleotide:5,6-dimethylbenzimidazole phosphoribosyltransferase (CobT)"/>
    <property type="match status" value="1"/>
</dbReference>
<dbReference type="Gene3D" id="3.40.50.10210">
    <property type="match status" value="1"/>
</dbReference>
<accession>I8UHY0</accession>
<dbReference type="EC" id="2.4.2.21" evidence="4 11"/>
<evidence type="ECO:0000256" key="4">
    <source>
        <dbReference type="ARBA" id="ARBA00011991"/>
    </source>
</evidence>
<dbReference type="Proteomes" id="UP000004080">
    <property type="component" value="Unassembled WGS sequence"/>
</dbReference>
<protein>
    <recommendedName>
        <fullName evidence="5 11">Nicotinate-nucleotide--dimethylbenzimidazole phosphoribosyltransferase</fullName>
        <shortName evidence="11">NN:DBI PRT</shortName>
        <ecNumber evidence="4 11">2.4.2.21</ecNumber>
    </recommendedName>
    <alternativeName>
        <fullName evidence="9 11">N(1)-alpha-phosphoribosyltransferase</fullName>
    </alternativeName>
</protein>
<dbReference type="PANTHER" id="PTHR43463:SF1">
    <property type="entry name" value="NICOTINATE-NUCLEOTIDE--DIMETHYLBENZIMIDAZOLE PHOSPHORIBOSYLTRANSFERASE"/>
    <property type="match status" value="1"/>
</dbReference>
<evidence type="ECO:0000256" key="8">
    <source>
        <dbReference type="ARBA" id="ARBA00022679"/>
    </source>
</evidence>
<dbReference type="AlphaFoldDB" id="I8UHY0"/>
<comment type="pathway">
    <text evidence="2 11">Nucleoside biosynthesis; alpha-ribazole biosynthesis; alpha-ribazole from 5,6-dimethylbenzimidazole: step 1/2.</text>
</comment>
<sequence length="348" mass="36594">MLNMMETITGMNQEMRQVALQHIDTLTKPLGSLGRLEELAGDLAGMTGNAFPVVTPPGVLVFAGDHGVVEEGVSAFPQEVTAQMVLNFVHGGAAINVFSRQIGALFEIVNVGVATSVTEQAVVNRHVRFGTANMCNENAMTRAEAEAAITAGYEEAMSIMDRGAKCLVLGEMGIGNTTASSAMLAVFSGMSVEKVIGIGTGISEEQLLHKTTVIKRALRNRMPNRKDPLDVLMKVGGLEIGAMAGAMLAAATRRIPIIVDGFICTVAAILAKELCEATTDYMICGHRSTEQGYEVASAYLGKKPLLDLGLRLGEGSGAAVAFSVVHSASLMLAEMATFQTASISGKDK</sequence>
<keyword evidence="13" id="KW-1185">Reference proteome</keyword>
<comment type="function">
    <text evidence="1 11">Catalyzes the synthesis of alpha-ribazole-5'-phosphate from nicotinate mononucleotide (NAMN) and 5,6-dimethylbenzimidazole (DMB).</text>
</comment>
<evidence type="ECO:0000256" key="11">
    <source>
        <dbReference type="HAMAP-Rule" id="MF_00230"/>
    </source>
</evidence>
<comment type="catalytic activity">
    <reaction evidence="10 11">
        <text>5,6-dimethylbenzimidazole + nicotinate beta-D-ribonucleotide = alpha-ribazole 5'-phosphate + nicotinate + H(+)</text>
        <dbReference type="Rhea" id="RHEA:11196"/>
        <dbReference type="ChEBI" id="CHEBI:15378"/>
        <dbReference type="ChEBI" id="CHEBI:15890"/>
        <dbReference type="ChEBI" id="CHEBI:32544"/>
        <dbReference type="ChEBI" id="CHEBI:57502"/>
        <dbReference type="ChEBI" id="CHEBI:57918"/>
        <dbReference type="EC" id="2.4.2.21"/>
    </reaction>
</comment>
<comment type="caution">
    <text evidence="12">The sequence shown here is derived from an EMBL/GenBank/DDBJ whole genome shotgun (WGS) entry which is preliminary data.</text>
</comment>
<dbReference type="NCBIfam" id="TIGR03160">
    <property type="entry name" value="cobT_DBIPRT"/>
    <property type="match status" value="1"/>
</dbReference>
<dbReference type="InterPro" id="IPR003200">
    <property type="entry name" value="Nict_dMeBzImd_PRibTrfase"/>
</dbReference>
<dbReference type="Pfam" id="PF02277">
    <property type="entry name" value="DBI_PRT"/>
    <property type="match status" value="1"/>
</dbReference>
<dbReference type="STRING" id="1196324.A374_05731"/>
<dbReference type="PATRIC" id="fig|1196324.3.peg.1168"/>
<dbReference type="InterPro" id="IPR017846">
    <property type="entry name" value="Nict_dMeBzImd_PRibTrfase_bact"/>
</dbReference>
<name>I8UHY0_9BACL</name>
<dbReference type="eggNOG" id="COG2038">
    <property type="taxonomic scope" value="Bacteria"/>
</dbReference>
<evidence type="ECO:0000313" key="13">
    <source>
        <dbReference type="Proteomes" id="UP000004080"/>
    </source>
</evidence>
<dbReference type="HAMAP" id="MF_00230">
    <property type="entry name" value="CobT"/>
    <property type="match status" value="1"/>
</dbReference>
<evidence type="ECO:0000256" key="2">
    <source>
        <dbReference type="ARBA" id="ARBA00005049"/>
    </source>
</evidence>
<evidence type="ECO:0000256" key="3">
    <source>
        <dbReference type="ARBA" id="ARBA00007110"/>
    </source>
</evidence>
<reference evidence="12 13" key="1">
    <citation type="journal article" date="2012" name="J. Bacteriol.">
        <title>Genome of Bacillus macauensis ZFHKF-1, a Long-Chain-Forming Bacterium.</title>
        <authorList>
            <person name="Cai L."/>
            <person name="Zhang T."/>
        </authorList>
    </citation>
    <scope>NUCLEOTIDE SEQUENCE [LARGE SCALE GENOMIC DNA]</scope>
    <source>
        <strain evidence="12 13">ZFHKF-1</strain>
    </source>
</reference>
<gene>
    <name evidence="11" type="primary">cobT</name>
    <name evidence="12" type="ORF">A374_05731</name>
</gene>